<reference evidence="2" key="1">
    <citation type="submission" date="2025-02" db="EMBL/GenBank/DDBJ databases">
        <authorList>
            <consortium name="NCBI Genome Project"/>
        </authorList>
    </citation>
    <scope>NUCLEOTIDE SEQUENCE</scope>
</reference>
<feature type="region of interest" description="Disordered" evidence="1">
    <location>
        <begin position="1"/>
        <end position="46"/>
    </location>
</feature>
<dbReference type="GeneID" id="4987712"/>
<organism evidence="2">
    <name type="scientific">Aspergillus niger</name>
    <dbReference type="NCBI Taxonomy" id="5061"/>
    <lineage>
        <taxon>Eukaryota</taxon>
        <taxon>Fungi</taxon>
        <taxon>Dikarya</taxon>
        <taxon>Ascomycota</taxon>
        <taxon>Pezizomycotina</taxon>
        <taxon>Eurotiomycetes</taxon>
        <taxon>Eurotiomycetidae</taxon>
        <taxon>Eurotiales</taxon>
        <taxon>Aspergillaceae</taxon>
        <taxon>Aspergillus</taxon>
        <taxon>Aspergillus subgen. Circumdati</taxon>
    </lineage>
</organism>
<dbReference type="RefSeq" id="XP_059602444.1">
    <property type="nucleotide sequence ID" value="XM_059744464.1"/>
</dbReference>
<sequence>MAHPTMAMVTIDRPAAPAPDSSSPLKPAAQAKQPSDPTATPDPNLVNPRLLVNGACIYERHLPGDAYITAHVQRLQHGFYASPAVSNQDHNHVDFLGITFVFHSPNTLSHRFKAATIRASVQSAREQSSSSNRTRHPRFLMHAPHLLYGAVSPETLQWNYSLSGSLGVSDLPLVASLSPSGGMNGRYKRYEMMRIQGSVRSLKSPRGRAFDVEGGEIVWTLEENNLQRSGLPREFTFAMLISKPRAESRVQFALDIDPVVQCWWASYPGPLLALPRYKPVRRRPVDFRTEVGQRFEPLTADKGFNFAALESSFDDYVHMPGRKFSSGISPDGGISQDDNEVRRDVTRDWTMIEPLREVPKIPALLPGKSGLNLNQPIPAIPGFDPGSFTMRLLLDNAHGSSSRERSDEAREIINSIFSMGVGGCLIVLIESLELGELLRSDQFRYKPKRSMLYLQSRYDILPVKKMLLLLVVTTKIHDIKCSKSPYSTLQCLYKLRSNR</sequence>
<feature type="compositionally biased region" description="Low complexity" evidence="1">
    <location>
        <begin position="14"/>
        <end position="29"/>
    </location>
</feature>
<dbReference type="VEuPathDB" id="FungiDB:An15g01120"/>
<dbReference type="AlphaFoldDB" id="A0AAJ8BSH1"/>
<protein>
    <submittedName>
        <fullName evidence="2">Uncharacterized protein</fullName>
    </submittedName>
</protein>
<proteinExistence type="predicted"/>
<evidence type="ECO:0000256" key="1">
    <source>
        <dbReference type="SAM" id="MobiDB-lite"/>
    </source>
</evidence>
<accession>A0AAJ8BSH1</accession>
<name>A0AAJ8BSH1_ASPNG</name>
<evidence type="ECO:0000313" key="2">
    <source>
        <dbReference type="RefSeq" id="XP_059602444.1"/>
    </source>
</evidence>
<gene>
    <name evidence="2" type="ORF">An15g01120</name>
</gene>
<dbReference type="KEGG" id="ang:An15g01120"/>
<reference evidence="2" key="2">
    <citation type="submission" date="2025-08" db="UniProtKB">
        <authorList>
            <consortium name="RefSeq"/>
        </authorList>
    </citation>
    <scope>IDENTIFICATION</scope>
</reference>